<dbReference type="SUPFAM" id="SSF56112">
    <property type="entry name" value="Protein kinase-like (PK-like)"/>
    <property type="match status" value="1"/>
</dbReference>
<name>A0AAD4F578_9PEZI</name>
<dbReference type="Pfam" id="PF00069">
    <property type="entry name" value="Pkinase"/>
    <property type="match status" value="1"/>
</dbReference>
<evidence type="ECO:0000256" key="6">
    <source>
        <dbReference type="ARBA" id="ARBA00030980"/>
    </source>
</evidence>
<organism evidence="12 13">
    <name type="scientific">Staphylotrichum longicolle</name>
    <dbReference type="NCBI Taxonomy" id="669026"/>
    <lineage>
        <taxon>Eukaryota</taxon>
        <taxon>Fungi</taxon>
        <taxon>Dikarya</taxon>
        <taxon>Ascomycota</taxon>
        <taxon>Pezizomycotina</taxon>
        <taxon>Sordariomycetes</taxon>
        <taxon>Sordariomycetidae</taxon>
        <taxon>Sordariales</taxon>
        <taxon>Chaetomiaceae</taxon>
        <taxon>Staphylotrichum</taxon>
    </lineage>
</organism>
<evidence type="ECO:0000256" key="7">
    <source>
        <dbReference type="ARBA" id="ARBA00033194"/>
    </source>
</evidence>
<protein>
    <recommendedName>
        <fullName evidence="5">EKC/KEOPS complex subunit BUD32</fullName>
        <ecNumber evidence="3">2.7.11.1</ecNumber>
    </recommendedName>
    <alternativeName>
        <fullName evidence="6 7">Atypical Serine/threonine protein kinase BUD32</fullName>
    </alternativeName>
    <alternativeName>
        <fullName evidence="4">EKC/KEOPS complex subunit bud32</fullName>
    </alternativeName>
</protein>
<feature type="compositionally biased region" description="Basic residues" evidence="10">
    <location>
        <begin position="265"/>
        <end position="276"/>
    </location>
</feature>
<accession>A0AAD4F578</accession>
<dbReference type="InterPro" id="IPR050167">
    <property type="entry name" value="Ser_Thr_protein_kinase"/>
</dbReference>
<dbReference type="GO" id="GO:0007165">
    <property type="term" value="P:signal transduction"/>
    <property type="evidence" value="ECO:0007669"/>
    <property type="project" value="TreeGrafter"/>
</dbReference>
<dbReference type="InterPro" id="IPR008266">
    <property type="entry name" value="Tyr_kinase_AS"/>
</dbReference>
<evidence type="ECO:0000313" key="12">
    <source>
        <dbReference type="EMBL" id="KAG7290993.1"/>
    </source>
</evidence>
<evidence type="ECO:0000256" key="4">
    <source>
        <dbReference type="ARBA" id="ARBA00013948"/>
    </source>
</evidence>
<dbReference type="GO" id="GO:0005524">
    <property type="term" value="F:ATP binding"/>
    <property type="evidence" value="ECO:0007669"/>
    <property type="project" value="InterPro"/>
</dbReference>
<evidence type="ECO:0000256" key="5">
    <source>
        <dbReference type="ARBA" id="ARBA00019973"/>
    </source>
</evidence>
<gene>
    <name evidence="12" type="ORF">NEMBOFW57_001000</name>
</gene>
<comment type="caution">
    <text evidence="12">The sequence shown here is derived from an EMBL/GenBank/DDBJ whole genome shotgun (WGS) entry which is preliminary data.</text>
</comment>
<sequence length="391" mass="42677">MADDEIRFPTGFCMKDLVAYGHTGMVLLDSSTNTVIKTPHDEDRSESMTIEQQIYERFTEHGGHKGILMYHGPFESGIRLEYAPNGNLRSYLEDHAVDEKRKLLWAVQIAEALDFAHQCGVIHGDVTGANVFLDGRLDAKLADFAGSSLDGSPLLIGVTASHEYPGPLQSAEADIFALGSTLYELMTESRPYAGLSDKVIEERYKRGQFPVTKSLGLVGGIITKCWQAEYRECKQAVRDLQAAAPARRASAVPNTPTSINTPPARIRHHHRHTARLPRRRPLSVVGMGLGLGLVTAGVGVHAQRPMQFDSVAVNQTQTRSLLSGGGGGERPKRKDLLDAETLAARNGIDLVSTLKLKERASTSRILAALNQHTAFKLSFAIAFALSAFMSF</sequence>
<keyword evidence="13" id="KW-1185">Reference proteome</keyword>
<dbReference type="AlphaFoldDB" id="A0AAD4F578"/>
<comment type="catalytic activity">
    <reaction evidence="8">
        <text>L-threonyl-[protein] + ATP = O-phospho-L-threonyl-[protein] + ADP + H(+)</text>
        <dbReference type="Rhea" id="RHEA:46608"/>
        <dbReference type="Rhea" id="RHEA-COMP:11060"/>
        <dbReference type="Rhea" id="RHEA-COMP:11605"/>
        <dbReference type="ChEBI" id="CHEBI:15378"/>
        <dbReference type="ChEBI" id="CHEBI:30013"/>
        <dbReference type="ChEBI" id="CHEBI:30616"/>
        <dbReference type="ChEBI" id="CHEBI:61977"/>
        <dbReference type="ChEBI" id="CHEBI:456216"/>
        <dbReference type="EC" id="2.7.11.1"/>
    </reaction>
</comment>
<dbReference type="GO" id="GO:0005737">
    <property type="term" value="C:cytoplasm"/>
    <property type="evidence" value="ECO:0007669"/>
    <property type="project" value="TreeGrafter"/>
</dbReference>
<dbReference type="Proteomes" id="UP001197093">
    <property type="component" value="Unassembled WGS sequence"/>
</dbReference>
<reference evidence="12" key="1">
    <citation type="submission" date="2023-02" db="EMBL/GenBank/DDBJ databases">
        <authorList>
            <person name="Palmer J.M."/>
        </authorList>
    </citation>
    <scope>NUCLEOTIDE SEQUENCE</scope>
    <source>
        <strain evidence="12">FW57</strain>
    </source>
</reference>
<evidence type="ECO:0000313" key="13">
    <source>
        <dbReference type="Proteomes" id="UP001197093"/>
    </source>
</evidence>
<evidence type="ECO:0000256" key="8">
    <source>
        <dbReference type="ARBA" id="ARBA00047899"/>
    </source>
</evidence>
<dbReference type="InterPro" id="IPR011009">
    <property type="entry name" value="Kinase-like_dom_sf"/>
</dbReference>
<dbReference type="GO" id="GO:0004674">
    <property type="term" value="F:protein serine/threonine kinase activity"/>
    <property type="evidence" value="ECO:0007669"/>
    <property type="project" value="UniProtKB-EC"/>
</dbReference>
<dbReference type="EC" id="2.7.11.1" evidence="3"/>
<evidence type="ECO:0000256" key="9">
    <source>
        <dbReference type="ARBA" id="ARBA00048679"/>
    </source>
</evidence>
<dbReference type="EMBL" id="JAHCVI010000001">
    <property type="protein sequence ID" value="KAG7290993.1"/>
    <property type="molecule type" value="Genomic_DNA"/>
</dbReference>
<comment type="function">
    <text evidence="1">Component of the EKC/KEOPS complex that is required for the formation of a threonylcarbamoyl group on adenosine at position 37 (t(6)A37) in tRNAs that read codons beginning with adenine. The complex is probably involved in the transfer of the threonylcarbamoyl moiety of threonylcarbamoyl-AMP (TC-AMP) to the N6 group of A37. BUD32 has ATPase activity in the context of the EKC/KEOPS complex and likely plays a supporting role to the catalytic subunit KAE1. The EKC/KEOPS complex also promotes both telomere uncapping and telomere elongation. The complex is required for efficient recruitment of transcriptional coactivators.</text>
</comment>
<dbReference type="Gene3D" id="1.10.510.10">
    <property type="entry name" value="Transferase(Phosphotransferase) domain 1"/>
    <property type="match status" value="1"/>
</dbReference>
<evidence type="ECO:0000256" key="10">
    <source>
        <dbReference type="SAM" id="MobiDB-lite"/>
    </source>
</evidence>
<feature type="domain" description="Protein kinase" evidence="11">
    <location>
        <begin position="12"/>
        <end position="258"/>
    </location>
</feature>
<dbReference type="PANTHER" id="PTHR23257">
    <property type="entry name" value="SERINE-THREONINE PROTEIN KINASE"/>
    <property type="match status" value="1"/>
</dbReference>
<evidence type="ECO:0000256" key="2">
    <source>
        <dbReference type="ARBA" id="ARBA00011534"/>
    </source>
</evidence>
<feature type="region of interest" description="Disordered" evidence="10">
    <location>
        <begin position="247"/>
        <end position="276"/>
    </location>
</feature>
<proteinExistence type="predicted"/>
<comment type="subunit">
    <text evidence="2">Component of the EKC/KEOPS complex composed of at least BUD32, CGI121, GON7, KAE1 and PCC1; the whole complex dimerizes.</text>
</comment>
<evidence type="ECO:0000259" key="11">
    <source>
        <dbReference type="PROSITE" id="PS50011"/>
    </source>
</evidence>
<evidence type="ECO:0000256" key="3">
    <source>
        <dbReference type="ARBA" id="ARBA00012513"/>
    </source>
</evidence>
<evidence type="ECO:0000256" key="1">
    <source>
        <dbReference type="ARBA" id="ARBA00003747"/>
    </source>
</evidence>
<dbReference type="InterPro" id="IPR000719">
    <property type="entry name" value="Prot_kinase_dom"/>
</dbReference>
<dbReference type="PROSITE" id="PS50011">
    <property type="entry name" value="PROTEIN_KINASE_DOM"/>
    <property type="match status" value="1"/>
</dbReference>
<dbReference type="PROSITE" id="PS00109">
    <property type="entry name" value="PROTEIN_KINASE_TYR"/>
    <property type="match status" value="1"/>
</dbReference>
<comment type="catalytic activity">
    <reaction evidence="9">
        <text>L-seryl-[protein] + ATP = O-phospho-L-seryl-[protein] + ADP + H(+)</text>
        <dbReference type="Rhea" id="RHEA:17989"/>
        <dbReference type="Rhea" id="RHEA-COMP:9863"/>
        <dbReference type="Rhea" id="RHEA-COMP:11604"/>
        <dbReference type="ChEBI" id="CHEBI:15378"/>
        <dbReference type="ChEBI" id="CHEBI:29999"/>
        <dbReference type="ChEBI" id="CHEBI:30616"/>
        <dbReference type="ChEBI" id="CHEBI:83421"/>
        <dbReference type="ChEBI" id="CHEBI:456216"/>
        <dbReference type="EC" id="2.7.11.1"/>
    </reaction>
</comment>